<dbReference type="RefSeq" id="WP_048582418.1">
    <property type="nucleotide sequence ID" value="NZ_LGUQ01000153.1"/>
</dbReference>
<reference evidence="1 2" key="1">
    <citation type="submission" date="2015-06" db="EMBL/GenBank/DDBJ databases">
        <authorList>
            <person name="Ju K.-S."/>
            <person name="Doroghazi J.R."/>
            <person name="Metcalf W.W."/>
        </authorList>
    </citation>
    <scope>NUCLEOTIDE SEQUENCE [LARGE SCALE GENOMIC DNA]</scope>
    <source>
        <strain evidence="1 2">NRRL 3414</strain>
    </source>
</reference>
<name>A0A0J7ZBW5_STRVR</name>
<dbReference type="Pfam" id="PF22880">
    <property type="entry name" value="DUF7019"/>
    <property type="match status" value="1"/>
</dbReference>
<dbReference type="OrthoDB" id="3397153at2"/>
<dbReference type="PATRIC" id="fig|1938.3.peg.3919"/>
<dbReference type="Proteomes" id="UP000037432">
    <property type="component" value="Unassembled WGS sequence"/>
</dbReference>
<protein>
    <submittedName>
        <fullName evidence="1">Uncharacterized protein</fullName>
    </submittedName>
</protein>
<sequence length="221" mass="24262">MRYYAYVSEAKLDMLFGQIPPKLLSVLRAEVKVDLKVVGLTVQKDRTEADMYGRLAIVETYLDRNHDISWMSEPSAWFRGECELRTSAYGASPDGPVFMMGQEGDTVVALIGSARHLHGQRVSPESSVVGHSMLPALFRLVQQAVDDRLLTAPGGIPRRESPSETEQMLRQVVQLGRGLRGPGEPSEFLARRLLSGVVTDAQGRQLNVVVGTPLFVALAGE</sequence>
<evidence type="ECO:0000313" key="2">
    <source>
        <dbReference type="Proteomes" id="UP000037432"/>
    </source>
</evidence>
<dbReference type="NCBIfam" id="NF040893">
    <property type="entry name" value="SAVMC3_10250"/>
    <property type="match status" value="1"/>
</dbReference>
<dbReference type="AlphaFoldDB" id="A0A0J7ZBW5"/>
<evidence type="ECO:0000313" key="1">
    <source>
        <dbReference type="EMBL" id="KMS73536.1"/>
    </source>
</evidence>
<gene>
    <name evidence="1" type="ORF">ACM01_18620</name>
</gene>
<proteinExistence type="predicted"/>
<comment type="caution">
    <text evidence="1">The sequence shown here is derived from an EMBL/GenBank/DDBJ whole genome shotgun (WGS) entry which is preliminary data.</text>
</comment>
<dbReference type="InterPro" id="IPR054284">
    <property type="entry name" value="DUF7019"/>
</dbReference>
<organism evidence="1 2">
    <name type="scientific">Streptomyces viridochromogenes</name>
    <dbReference type="NCBI Taxonomy" id="1938"/>
    <lineage>
        <taxon>Bacteria</taxon>
        <taxon>Bacillati</taxon>
        <taxon>Actinomycetota</taxon>
        <taxon>Actinomycetes</taxon>
        <taxon>Kitasatosporales</taxon>
        <taxon>Streptomycetaceae</taxon>
        <taxon>Streptomyces</taxon>
    </lineage>
</organism>
<accession>A0A0J7ZBW5</accession>
<dbReference type="EMBL" id="LFNT01000019">
    <property type="protein sequence ID" value="KMS73536.1"/>
    <property type="molecule type" value="Genomic_DNA"/>
</dbReference>